<protein>
    <submittedName>
        <fullName evidence="1">Uncharacterized protein</fullName>
    </submittedName>
</protein>
<proteinExistence type="predicted"/>
<organism evidence="1">
    <name type="scientific">Tanacetum cinerariifolium</name>
    <name type="common">Dalmatian daisy</name>
    <name type="synonym">Chrysanthemum cinerariifolium</name>
    <dbReference type="NCBI Taxonomy" id="118510"/>
    <lineage>
        <taxon>Eukaryota</taxon>
        <taxon>Viridiplantae</taxon>
        <taxon>Streptophyta</taxon>
        <taxon>Embryophyta</taxon>
        <taxon>Tracheophyta</taxon>
        <taxon>Spermatophyta</taxon>
        <taxon>Magnoliopsida</taxon>
        <taxon>eudicotyledons</taxon>
        <taxon>Gunneridae</taxon>
        <taxon>Pentapetalae</taxon>
        <taxon>asterids</taxon>
        <taxon>campanulids</taxon>
        <taxon>Asterales</taxon>
        <taxon>Asteraceae</taxon>
        <taxon>Asteroideae</taxon>
        <taxon>Anthemideae</taxon>
        <taxon>Anthemidinae</taxon>
        <taxon>Tanacetum</taxon>
    </lineage>
</organism>
<sequence>MKGICRLRCISIIDSYLFKVKVAKKLKIKVLIFKVGKLWWLRKRREAMLKLALMLDFKFLIRYHGLIKKHRSRVLLWNYKSNCEKALEKTRIE</sequence>
<accession>A0A699GQC2</accession>
<comment type="caution">
    <text evidence="1">The sequence shown here is derived from an EMBL/GenBank/DDBJ whole genome shotgun (WGS) entry which is preliminary data.</text>
</comment>
<dbReference type="EMBL" id="BKCJ010003563">
    <property type="protein sequence ID" value="GEU55853.1"/>
    <property type="molecule type" value="Genomic_DNA"/>
</dbReference>
<reference evidence="1" key="1">
    <citation type="journal article" date="2019" name="Sci. Rep.">
        <title>Draft genome of Tanacetum cinerariifolium, the natural source of mosquito coil.</title>
        <authorList>
            <person name="Yamashiro T."/>
            <person name="Shiraishi A."/>
            <person name="Satake H."/>
            <person name="Nakayama K."/>
        </authorList>
    </citation>
    <scope>NUCLEOTIDE SEQUENCE</scope>
</reference>
<dbReference type="AlphaFoldDB" id="A0A699GQC2"/>
<evidence type="ECO:0000313" key="1">
    <source>
        <dbReference type="EMBL" id="GEU55853.1"/>
    </source>
</evidence>
<name>A0A699GQC2_TANCI</name>
<gene>
    <name evidence="1" type="ORF">Tci_027831</name>
</gene>